<keyword evidence="1 5" id="KW-0436">Ligase</keyword>
<dbReference type="InterPro" id="IPR011793">
    <property type="entry name" value="YbdK"/>
</dbReference>
<dbReference type="GO" id="GO:0016874">
    <property type="term" value="F:ligase activity"/>
    <property type="evidence" value="ECO:0007669"/>
    <property type="project" value="UniProtKB-KW"/>
</dbReference>
<keyword evidence="7" id="KW-1185">Reference proteome</keyword>
<accession>A0ABR9DTS0</accession>
<dbReference type="EC" id="6.3.2.2" evidence="5"/>
<name>A0ABR9DTS0_9MICO</name>
<dbReference type="EMBL" id="JACZDF010000005">
    <property type="protein sequence ID" value="MBD9699821.1"/>
    <property type="molecule type" value="Genomic_DNA"/>
</dbReference>
<comment type="catalytic activity">
    <reaction evidence="4 5">
        <text>L-cysteine + L-glutamate + ATP = gamma-L-glutamyl-L-cysteine + ADP + phosphate + H(+)</text>
        <dbReference type="Rhea" id="RHEA:13285"/>
        <dbReference type="ChEBI" id="CHEBI:15378"/>
        <dbReference type="ChEBI" id="CHEBI:29985"/>
        <dbReference type="ChEBI" id="CHEBI:30616"/>
        <dbReference type="ChEBI" id="CHEBI:35235"/>
        <dbReference type="ChEBI" id="CHEBI:43474"/>
        <dbReference type="ChEBI" id="CHEBI:58173"/>
        <dbReference type="ChEBI" id="CHEBI:456216"/>
        <dbReference type="EC" id="6.3.2.2"/>
    </reaction>
</comment>
<evidence type="ECO:0000313" key="6">
    <source>
        <dbReference type="EMBL" id="MBD9699821.1"/>
    </source>
</evidence>
<sequence>MTNLRTVGVEEEFLLVDETGHPTAVAAAVLETAPPELREGPAHVPGGGLEHELMLEQIETGTVPCTDLTALDAEIRAGRARANEASAPHGARIAAVGTSPVHVLGTRVPSRRYERAAAQFGLTADEQLTSGCHVHVGVTSRAEGVAVLDRIGPWLAPLLAISANSPFWQGVDTSYESYRAQVWSRWPTAGPVRTFGSVDAYDDAVARLLATGTILDTGMIYFDARLSARYPTVEIRVADVCLAPATATLVAALARALVETAAREHAAGQPLPELHPEVLRAAAWRASRSGLADELVDPATWRNASAHDVVGSLVDHVRPALADAGDLDAVTEMLGGLWSRGGGARRQRGWFAESGDVLDVMRRAADATVD</sequence>
<dbReference type="SUPFAM" id="SSF55931">
    <property type="entry name" value="Glutamine synthetase/guanido kinase"/>
    <property type="match status" value="1"/>
</dbReference>
<comment type="caution">
    <text evidence="6">The sequence shown here is derived from an EMBL/GenBank/DDBJ whole genome shotgun (WGS) entry which is preliminary data.</text>
</comment>
<organism evidence="6 7">
    <name type="scientific">Flavimobilis rhizosphaerae</name>
    <dbReference type="NCBI Taxonomy" id="2775421"/>
    <lineage>
        <taxon>Bacteria</taxon>
        <taxon>Bacillati</taxon>
        <taxon>Actinomycetota</taxon>
        <taxon>Actinomycetes</taxon>
        <taxon>Micrococcales</taxon>
        <taxon>Jonesiaceae</taxon>
        <taxon>Flavimobilis</taxon>
    </lineage>
</organism>
<dbReference type="NCBIfam" id="NF010041">
    <property type="entry name" value="PRK13517.1-1"/>
    <property type="match status" value="1"/>
</dbReference>
<keyword evidence="2 5" id="KW-0547">Nucleotide-binding</keyword>
<dbReference type="InterPro" id="IPR050141">
    <property type="entry name" value="GCL_type2/YbdK_subfam"/>
</dbReference>
<dbReference type="PANTHER" id="PTHR36510:SF1">
    <property type="entry name" value="GLUTAMATE--CYSTEINE LIGASE 2-RELATED"/>
    <property type="match status" value="1"/>
</dbReference>
<comment type="similarity">
    <text evidence="5">Belongs to the glutamate--cysteine ligase type 2 family. YbdK subfamily.</text>
</comment>
<keyword evidence="3 5" id="KW-0067">ATP-binding</keyword>
<evidence type="ECO:0000256" key="4">
    <source>
        <dbReference type="ARBA" id="ARBA00048819"/>
    </source>
</evidence>
<dbReference type="PANTHER" id="PTHR36510">
    <property type="entry name" value="GLUTAMATE--CYSTEINE LIGASE 2-RELATED"/>
    <property type="match status" value="1"/>
</dbReference>
<evidence type="ECO:0000256" key="1">
    <source>
        <dbReference type="ARBA" id="ARBA00022598"/>
    </source>
</evidence>
<comment type="function">
    <text evidence="5">ATP-dependent carboxylate-amine ligase which exhibits weak glutamate--cysteine ligase activity.</text>
</comment>
<reference evidence="6 7" key="1">
    <citation type="submission" date="2020-09" db="EMBL/GenBank/DDBJ databases">
        <title>Flavimobilis rhizosphaerae sp. nov., isolated from rhizosphere soil of Spartina alterniflora.</title>
        <authorList>
            <person name="Hanqin C."/>
        </authorList>
    </citation>
    <scope>NUCLEOTIDE SEQUENCE [LARGE SCALE GENOMIC DNA]</scope>
    <source>
        <strain evidence="6 7">GY 10621</strain>
    </source>
</reference>
<evidence type="ECO:0000313" key="7">
    <source>
        <dbReference type="Proteomes" id="UP000642107"/>
    </source>
</evidence>
<proteinExistence type="inferred from homology"/>
<protein>
    <recommendedName>
        <fullName evidence="5">Putative glutamate--cysteine ligase 2</fullName>
        <ecNumber evidence="5">6.3.2.2</ecNumber>
    </recommendedName>
    <alternativeName>
        <fullName evidence="5">Gamma-glutamylcysteine synthetase 2</fullName>
        <shortName evidence="5">GCS 2</shortName>
        <shortName evidence="5">Gamma-GCS 2</shortName>
    </alternativeName>
</protein>
<evidence type="ECO:0000256" key="2">
    <source>
        <dbReference type="ARBA" id="ARBA00022741"/>
    </source>
</evidence>
<dbReference type="Pfam" id="PF04107">
    <property type="entry name" value="GCS2"/>
    <property type="match status" value="1"/>
</dbReference>
<dbReference type="Gene3D" id="3.30.590.20">
    <property type="match status" value="1"/>
</dbReference>
<dbReference type="InterPro" id="IPR006336">
    <property type="entry name" value="GCS2"/>
</dbReference>
<gene>
    <name evidence="6" type="ORF">IGS67_09995</name>
</gene>
<dbReference type="InterPro" id="IPR014746">
    <property type="entry name" value="Gln_synth/guanido_kin_cat_dom"/>
</dbReference>
<dbReference type="Proteomes" id="UP000642107">
    <property type="component" value="Unassembled WGS sequence"/>
</dbReference>
<dbReference type="RefSeq" id="WP_192280324.1">
    <property type="nucleotide sequence ID" value="NZ_JACZDF010000005.1"/>
</dbReference>
<evidence type="ECO:0000256" key="5">
    <source>
        <dbReference type="HAMAP-Rule" id="MF_01609"/>
    </source>
</evidence>
<dbReference type="HAMAP" id="MF_01609">
    <property type="entry name" value="Glu_cys_ligase_2"/>
    <property type="match status" value="1"/>
</dbReference>
<dbReference type="NCBIfam" id="TIGR02050">
    <property type="entry name" value="gshA_cyan_rel"/>
    <property type="match status" value="1"/>
</dbReference>
<evidence type="ECO:0000256" key="3">
    <source>
        <dbReference type="ARBA" id="ARBA00022840"/>
    </source>
</evidence>